<dbReference type="PANTHER" id="PTHR43888">
    <property type="entry name" value="DNAJ-LIKE-2, ISOFORM A-RELATED"/>
    <property type="match status" value="1"/>
</dbReference>
<dbReference type="InterPro" id="IPR001623">
    <property type="entry name" value="DnaJ_domain"/>
</dbReference>
<organism evidence="11 12">
    <name type="scientific">Parathielavia hyrcaniae</name>
    <dbReference type="NCBI Taxonomy" id="113614"/>
    <lineage>
        <taxon>Eukaryota</taxon>
        <taxon>Fungi</taxon>
        <taxon>Dikarya</taxon>
        <taxon>Ascomycota</taxon>
        <taxon>Pezizomycotina</taxon>
        <taxon>Sordariomycetes</taxon>
        <taxon>Sordariomycetidae</taxon>
        <taxon>Sordariales</taxon>
        <taxon>Chaetomiaceae</taxon>
        <taxon>Parathielavia</taxon>
    </lineage>
</organism>
<dbReference type="PROSITE" id="PS50076">
    <property type="entry name" value="DNAJ_2"/>
    <property type="match status" value="1"/>
</dbReference>
<evidence type="ECO:0000256" key="2">
    <source>
        <dbReference type="ARBA" id="ARBA00022737"/>
    </source>
</evidence>
<evidence type="ECO:0000259" key="10">
    <source>
        <dbReference type="PROSITE" id="PS51188"/>
    </source>
</evidence>
<evidence type="ECO:0000313" key="11">
    <source>
        <dbReference type="EMBL" id="KAK4104537.1"/>
    </source>
</evidence>
<dbReference type="InterPro" id="IPR018253">
    <property type="entry name" value="DnaJ_domain_CS"/>
</dbReference>
<evidence type="ECO:0000256" key="1">
    <source>
        <dbReference type="ARBA" id="ARBA00022723"/>
    </source>
</evidence>
<dbReference type="Pfam" id="PF01556">
    <property type="entry name" value="DnaJ_C"/>
    <property type="match status" value="1"/>
</dbReference>
<feature type="zinc finger region" description="CR-type" evidence="6">
    <location>
        <begin position="150"/>
        <end position="232"/>
    </location>
</feature>
<keyword evidence="3 6" id="KW-0863">Zinc-finger</keyword>
<dbReference type="Gene3D" id="2.60.260.20">
    <property type="entry name" value="Urease metallochaperone UreE, N-terminal domain"/>
    <property type="match status" value="2"/>
</dbReference>
<evidence type="ECO:0000256" key="3">
    <source>
        <dbReference type="ARBA" id="ARBA00022771"/>
    </source>
</evidence>
<feature type="domain" description="CR-type" evidence="10">
    <location>
        <begin position="150"/>
        <end position="232"/>
    </location>
</feature>
<feature type="region of interest" description="Disordered" evidence="7">
    <location>
        <begin position="404"/>
        <end position="427"/>
    </location>
</feature>
<keyword evidence="1 6" id="KW-0479">Metal-binding</keyword>
<evidence type="ECO:0000256" key="5">
    <source>
        <dbReference type="ARBA" id="ARBA00023186"/>
    </source>
</evidence>
<evidence type="ECO:0000256" key="4">
    <source>
        <dbReference type="ARBA" id="ARBA00022833"/>
    </source>
</evidence>
<dbReference type="Gene3D" id="2.10.230.10">
    <property type="entry name" value="Heat shock protein DnaJ, cysteine-rich domain"/>
    <property type="match status" value="1"/>
</dbReference>
<evidence type="ECO:0000256" key="6">
    <source>
        <dbReference type="PROSITE-ProRule" id="PRU00546"/>
    </source>
</evidence>
<dbReference type="GO" id="GO:0008270">
    <property type="term" value="F:zinc ion binding"/>
    <property type="evidence" value="ECO:0007669"/>
    <property type="project" value="UniProtKB-KW"/>
</dbReference>
<evidence type="ECO:0000313" key="12">
    <source>
        <dbReference type="Proteomes" id="UP001305647"/>
    </source>
</evidence>
<dbReference type="CDD" id="cd10719">
    <property type="entry name" value="DnaJ_zf"/>
    <property type="match status" value="1"/>
</dbReference>
<evidence type="ECO:0000259" key="9">
    <source>
        <dbReference type="PROSITE" id="PS50076"/>
    </source>
</evidence>
<keyword evidence="2" id="KW-0677">Repeat</keyword>
<dbReference type="SUPFAM" id="SSF49493">
    <property type="entry name" value="HSP40/DnaJ peptide-binding domain"/>
    <property type="match status" value="2"/>
</dbReference>
<dbReference type="GO" id="GO:0030544">
    <property type="term" value="F:Hsp70 protein binding"/>
    <property type="evidence" value="ECO:0007669"/>
    <property type="project" value="InterPro"/>
</dbReference>
<accession>A0AAN6Q6K5</accession>
<keyword evidence="5" id="KW-0143">Chaperone</keyword>
<evidence type="ECO:0000256" key="7">
    <source>
        <dbReference type="SAM" id="MobiDB-lite"/>
    </source>
</evidence>
<reference evidence="11" key="1">
    <citation type="journal article" date="2023" name="Mol. Phylogenet. Evol.">
        <title>Genome-scale phylogeny and comparative genomics of the fungal order Sordariales.</title>
        <authorList>
            <person name="Hensen N."/>
            <person name="Bonometti L."/>
            <person name="Westerberg I."/>
            <person name="Brannstrom I.O."/>
            <person name="Guillou S."/>
            <person name="Cros-Aarteil S."/>
            <person name="Calhoun S."/>
            <person name="Haridas S."/>
            <person name="Kuo A."/>
            <person name="Mondo S."/>
            <person name="Pangilinan J."/>
            <person name="Riley R."/>
            <person name="LaButti K."/>
            <person name="Andreopoulos B."/>
            <person name="Lipzen A."/>
            <person name="Chen C."/>
            <person name="Yan M."/>
            <person name="Daum C."/>
            <person name="Ng V."/>
            <person name="Clum A."/>
            <person name="Steindorff A."/>
            <person name="Ohm R.A."/>
            <person name="Martin F."/>
            <person name="Silar P."/>
            <person name="Natvig D.O."/>
            <person name="Lalanne C."/>
            <person name="Gautier V."/>
            <person name="Ament-Velasquez S.L."/>
            <person name="Kruys A."/>
            <person name="Hutchinson M.I."/>
            <person name="Powell A.J."/>
            <person name="Barry K."/>
            <person name="Miller A.N."/>
            <person name="Grigoriev I.V."/>
            <person name="Debuchy R."/>
            <person name="Gladieux P."/>
            <person name="Hiltunen Thoren M."/>
            <person name="Johannesson H."/>
        </authorList>
    </citation>
    <scope>NUCLEOTIDE SEQUENCE</scope>
    <source>
        <strain evidence="11">CBS 757.83</strain>
    </source>
</reference>
<dbReference type="Gene3D" id="1.10.287.110">
    <property type="entry name" value="DnaJ domain"/>
    <property type="match status" value="1"/>
</dbReference>
<dbReference type="GO" id="GO:0051082">
    <property type="term" value="F:unfolded protein binding"/>
    <property type="evidence" value="ECO:0007669"/>
    <property type="project" value="InterPro"/>
</dbReference>
<dbReference type="CDD" id="cd10747">
    <property type="entry name" value="DnaJ_C"/>
    <property type="match status" value="1"/>
</dbReference>
<dbReference type="InterPro" id="IPR044713">
    <property type="entry name" value="DNJA1/2-like"/>
</dbReference>
<feature type="signal peptide" evidence="8">
    <location>
        <begin position="1"/>
        <end position="20"/>
    </location>
</feature>
<reference evidence="11" key="2">
    <citation type="submission" date="2023-05" db="EMBL/GenBank/DDBJ databases">
        <authorList>
            <consortium name="Lawrence Berkeley National Laboratory"/>
            <person name="Steindorff A."/>
            <person name="Hensen N."/>
            <person name="Bonometti L."/>
            <person name="Westerberg I."/>
            <person name="Brannstrom I.O."/>
            <person name="Guillou S."/>
            <person name="Cros-Aarteil S."/>
            <person name="Calhoun S."/>
            <person name="Haridas S."/>
            <person name="Kuo A."/>
            <person name="Mondo S."/>
            <person name="Pangilinan J."/>
            <person name="Riley R."/>
            <person name="Labutti K."/>
            <person name="Andreopoulos B."/>
            <person name="Lipzen A."/>
            <person name="Chen C."/>
            <person name="Yanf M."/>
            <person name="Daum C."/>
            <person name="Ng V."/>
            <person name="Clum A."/>
            <person name="Ohm R."/>
            <person name="Martin F."/>
            <person name="Silar P."/>
            <person name="Natvig D."/>
            <person name="Lalanne C."/>
            <person name="Gautier V."/>
            <person name="Ament-Velasquez S.L."/>
            <person name="Kruys A."/>
            <person name="Hutchinson M.I."/>
            <person name="Powell A.J."/>
            <person name="Barry K."/>
            <person name="Miller A.N."/>
            <person name="Grigoriev I.V."/>
            <person name="Debuchy R."/>
            <person name="Gladieux P."/>
            <person name="Thoren M.H."/>
            <person name="Johannesson H."/>
        </authorList>
    </citation>
    <scope>NUCLEOTIDE SEQUENCE</scope>
    <source>
        <strain evidence="11">CBS 757.83</strain>
    </source>
</reference>
<dbReference type="InterPro" id="IPR036410">
    <property type="entry name" value="HSP_DnaJ_Cys-rich_dom_sf"/>
</dbReference>
<feature type="chain" id="PRO_5042818991" evidence="8">
    <location>
        <begin position="21"/>
        <end position="427"/>
    </location>
</feature>
<dbReference type="PROSITE" id="PS00636">
    <property type="entry name" value="DNAJ_1"/>
    <property type="match status" value="1"/>
</dbReference>
<dbReference type="SUPFAM" id="SSF57938">
    <property type="entry name" value="DnaJ/Hsp40 cysteine-rich domain"/>
    <property type="match status" value="1"/>
</dbReference>
<name>A0AAN6Q6K5_9PEZI</name>
<dbReference type="InterPro" id="IPR008971">
    <property type="entry name" value="HSP40/DnaJ_pept-bd"/>
</dbReference>
<proteinExistence type="predicted"/>
<comment type="caution">
    <text evidence="11">The sequence shown here is derived from an EMBL/GenBank/DDBJ whole genome shotgun (WGS) entry which is preliminary data.</text>
</comment>
<keyword evidence="8" id="KW-0732">Signal</keyword>
<dbReference type="InterPro" id="IPR002939">
    <property type="entry name" value="DnaJ_C"/>
</dbReference>
<keyword evidence="4 6" id="KW-0862">Zinc</keyword>
<keyword evidence="12" id="KW-1185">Reference proteome</keyword>
<dbReference type="PRINTS" id="PR00625">
    <property type="entry name" value="JDOMAIN"/>
</dbReference>
<gene>
    <name evidence="11" type="ORF">N658DRAFT_492636</name>
</gene>
<evidence type="ECO:0000256" key="8">
    <source>
        <dbReference type="SAM" id="SignalP"/>
    </source>
</evidence>
<feature type="domain" description="J" evidence="9">
    <location>
        <begin position="23"/>
        <end position="88"/>
    </location>
</feature>
<dbReference type="InterPro" id="IPR036869">
    <property type="entry name" value="J_dom_sf"/>
</dbReference>
<dbReference type="FunFam" id="2.10.230.10:FF:000001">
    <property type="entry name" value="DnaJ subfamily A member 2"/>
    <property type="match status" value="1"/>
</dbReference>
<dbReference type="CDD" id="cd06257">
    <property type="entry name" value="DnaJ"/>
    <property type="match status" value="1"/>
</dbReference>
<sequence length="427" mass="47947">MRLLRAIVLSLLTLAQLALCAEDYYKVLGLNKQASDKQIKSAYRQLSKKYHPDKNPNDPSAHDKFVLVSEAYEALSDAESRQIYDQYGHEGLQQHKQQRGGGGGGGGHDPFDLFSRFFGGGGHFGNQPGQRRGHNVEIQIPVPLRDFYNGATTEFQWNKQEICEECEGTGAADRVVHACPSCGGRGVRTVRQQLAPGMVTQVQMQCDACGGRGKAIRHRCPVCEGQRVVRKPTTVTVTVQRGMAEGTRLAYENEADASPDYVAGDLVVTLVGKDPELEGGRDNPDRVDGVFFRRKGDDLFWREVLSLREALLGDWTRNLTHLDGHVVRLGRKRGQLVQPNHVETVPGEGMPKWHEDGDSVYHKTEFGNLYVEYVVVLPDQMDSGMEKELWALFQKWRVKKGVDLHKDSGRPEKPVMRDEHEHEHEEL</sequence>
<dbReference type="SMART" id="SM00271">
    <property type="entry name" value="DnaJ"/>
    <property type="match status" value="1"/>
</dbReference>
<dbReference type="Pfam" id="PF00684">
    <property type="entry name" value="DnaJ_CXXCXGXG"/>
    <property type="match status" value="1"/>
</dbReference>
<dbReference type="SUPFAM" id="SSF46565">
    <property type="entry name" value="Chaperone J-domain"/>
    <property type="match status" value="1"/>
</dbReference>
<protein>
    <submittedName>
        <fullName evidence="11">DnaJ-domain-containing protein</fullName>
    </submittedName>
</protein>
<dbReference type="PROSITE" id="PS51188">
    <property type="entry name" value="ZF_CR"/>
    <property type="match status" value="1"/>
</dbReference>
<dbReference type="AlphaFoldDB" id="A0AAN6Q6K5"/>
<dbReference type="InterPro" id="IPR001305">
    <property type="entry name" value="HSP_DnaJ_Cys-rich_dom"/>
</dbReference>
<dbReference type="Pfam" id="PF00226">
    <property type="entry name" value="DnaJ"/>
    <property type="match status" value="1"/>
</dbReference>
<dbReference type="GO" id="GO:0006457">
    <property type="term" value="P:protein folding"/>
    <property type="evidence" value="ECO:0007669"/>
    <property type="project" value="InterPro"/>
</dbReference>
<dbReference type="Proteomes" id="UP001305647">
    <property type="component" value="Unassembled WGS sequence"/>
</dbReference>
<dbReference type="EMBL" id="MU863626">
    <property type="protein sequence ID" value="KAK4104537.1"/>
    <property type="molecule type" value="Genomic_DNA"/>
</dbReference>